<feature type="domain" description="Antitoxin SocA-like Panacea" evidence="1">
    <location>
        <begin position="27"/>
        <end position="135"/>
    </location>
</feature>
<comment type="caution">
    <text evidence="2">The sequence shown here is derived from an EMBL/GenBank/DDBJ whole genome shotgun (WGS) entry which is preliminary data.</text>
</comment>
<keyword evidence="3" id="KW-1185">Reference proteome</keyword>
<evidence type="ECO:0000313" key="2">
    <source>
        <dbReference type="EMBL" id="GEN30222.1"/>
    </source>
</evidence>
<evidence type="ECO:0000313" key="3">
    <source>
        <dbReference type="Proteomes" id="UP000321491"/>
    </source>
</evidence>
<accession>A0A511UYL1</accession>
<dbReference type="EMBL" id="BJXW01000007">
    <property type="protein sequence ID" value="GEN30222.1"/>
    <property type="molecule type" value="Genomic_DNA"/>
</dbReference>
<protein>
    <recommendedName>
        <fullName evidence="1">Antitoxin SocA-like Panacea domain-containing protein</fullName>
    </recommendedName>
</protein>
<organism evidence="2 3">
    <name type="scientific">Cerasibacillus quisquiliarum</name>
    <dbReference type="NCBI Taxonomy" id="227865"/>
    <lineage>
        <taxon>Bacteria</taxon>
        <taxon>Bacillati</taxon>
        <taxon>Bacillota</taxon>
        <taxon>Bacilli</taxon>
        <taxon>Bacillales</taxon>
        <taxon>Bacillaceae</taxon>
        <taxon>Cerasibacillus</taxon>
    </lineage>
</organism>
<dbReference type="AlphaFoldDB" id="A0A511UYL1"/>
<dbReference type="Pfam" id="PF13274">
    <property type="entry name" value="SocA_Panacea"/>
    <property type="match status" value="1"/>
</dbReference>
<reference evidence="2 3" key="1">
    <citation type="submission" date="2019-07" db="EMBL/GenBank/DDBJ databases">
        <title>Whole genome shotgun sequence of Cerasibacillus quisquiliarum NBRC 102429.</title>
        <authorList>
            <person name="Hosoyama A."/>
            <person name="Uohara A."/>
            <person name="Ohji S."/>
            <person name="Ichikawa N."/>
        </authorList>
    </citation>
    <scope>NUCLEOTIDE SEQUENCE [LARGE SCALE GENOMIC DNA]</scope>
    <source>
        <strain evidence="2 3">NBRC 102429</strain>
    </source>
</reference>
<sequence length="173" mass="20391">MYRALQIANYIVSVAFRIGRPITNLHLQKILYYLQAKELVFEGIPLFNDTIEKWKLGPVVPQVYHEYKEYGSQPIEKIATEIIFDDKTFDIKPVEFNENDIEDGTKENITPDIISLLNEDPFKLVDLTHEHHPWKKYKERIEDGEKGLKYSNEEIYDFFTEFPEKLYEVLGGS</sequence>
<dbReference type="InterPro" id="IPR025272">
    <property type="entry name" value="SocA_Panacea"/>
</dbReference>
<name>A0A511UYL1_9BACI</name>
<evidence type="ECO:0000259" key="1">
    <source>
        <dbReference type="Pfam" id="PF13274"/>
    </source>
</evidence>
<gene>
    <name evidence="2" type="ORF">CQU01_04600</name>
</gene>
<proteinExistence type="predicted"/>
<dbReference type="RefSeq" id="WP_170226575.1">
    <property type="nucleotide sequence ID" value="NZ_BJXW01000007.1"/>
</dbReference>
<dbReference type="Proteomes" id="UP000321491">
    <property type="component" value="Unassembled WGS sequence"/>
</dbReference>